<comment type="caution">
    <text evidence="1">The sequence shown here is derived from an EMBL/GenBank/DDBJ whole genome shotgun (WGS) entry which is preliminary data.</text>
</comment>
<organism evidence="1 2">
    <name type="scientific">Olea europaea subsp. europaea</name>
    <dbReference type="NCBI Taxonomy" id="158383"/>
    <lineage>
        <taxon>Eukaryota</taxon>
        <taxon>Viridiplantae</taxon>
        <taxon>Streptophyta</taxon>
        <taxon>Embryophyta</taxon>
        <taxon>Tracheophyta</taxon>
        <taxon>Spermatophyta</taxon>
        <taxon>Magnoliopsida</taxon>
        <taxon>eudicotyledons</taxon>
        <taxon>Gunneridae</taxon>
        <taxon>Pentapetalae</taxon>
        <taxon>asterids</taxon>
        <taxon>lamiids</taxon>
        <taxon>Lamiales</taxon>
        <taxon>Oleaceae</taxon>
        <taxon>Oleeae</taxon>
        <taxon>Olea</taxon>
    </lineage>
</organism>
<evidence type="ECO:0000313" key="2">
    <source>
        <dbReference type="Proteomes" id="UP000594638"/>
    </source>
</evidence>
<dbReference type="Gramene" id="OE9A052679T1">
    <property type="protein sequence ID" value="OE9A052679C1"/>
    <property type="gene ID" value="OE9A052679"/>
</dbReference>
<dbReference type="EMBL" id="CACTIH010000034">
    <property type="protein sequence ID" value="CAA2938335.1"/>
    <property type="molecule type" value="Genomic_DNA"/>
</dbReference>
<dbReference type="Proteomes" id="UP000594638">
    <property type="component" value="Unassembled WGS sequence"/>
</dbReference>
<dbReference type="AlphaFoldDB" id="A0A8S0PDU6"/>
<reference evidence="1 2" key="1">
    <citation type="submission" date="2019-12" db="EMBL/GenBank/DDBJ databases">
        <authorList>
            <person name="Alioto T."/>
            <person name="Alioto T."/>
            <person name="Gomez Garrido J."/>
        </authorList>
    </citation>
    <scope>NUCLEOTIDE SEQUENCE [LARGE SCALE GENOMIC DNA]</scope>
</reference>
<protein>
    <submittedName>
        <fullName evidence="1">Uncharacterized protein</fullName>
    </submittedName>
</protein>
<evidence type="ECO:0000313" key="1">
    <source>
        <dbReference type="EMBL" id="CAA2938335.1"/>
    </source>
</evidence>
<keyword evidence="2" id="KW-1185">Reference proteome</keyword>
<name>A0A8S0PDU6_OLEEU</name>
<accession>A0A8S0PDU6</accession>
<gene>
    <name evidence="1" type="ORF">OLEA9_A052679</name>
</gene>
<proteinExistence type="predicted"/>
<sequence length="161" mass="18311">MKFTTKFPDVVPRTIAWKMLKRLASVAVDIVLKLKEVNSTLIPTEVELEEVYWKELTLIVEEDKSGSHHSEGDEAKHDVEPHNAYHQKSHRAAQPSQVCFEINIANLLRTEMEKLEERLQAVISTRLDRMKKKVDKLVELSVAGRFHSVTSAFNGATSSTK</sequence>